<organism evidence="1 2">
    <name type="scientific">Sphingobacterium deserti</name>
    <dbReference type="NCBI Taxonomy" id="1229276"/>
    <lineage>
        <taxon>Bacteria</taxon>
        <taxon>Pseudomonadati</taxon>
        <taxon>Bacteroidota</taxon>
        <taxon>Sphingobacteriia</taxon>
        <taxon>Sphingobacteriales</taxon>
        <taxon>Sphingobacteriaceae</taxon>
        <taxon>Sphingobacterium</taxon>
    </lineage>
</organism>
<comment type="caution">
    <text evidence="1">The sequence shown here is derived from an EMBL/GenBank/DDBJ whole genome shotgun (WGS) entry which is preliminary data.</text>
</comment>
<dbReference type="InterPro" id="IPR036388">
    <property type="entry name" value="WH-like_DNA-bd_sf"/>
</dbReference>
<dbReference type="AlphaFoldDB" id="A0A0B8T0Z3"/>
<dbReference type="STRING" id="1229276.DI53_1516"/>
<dbReference type="RefSeq" id="WP_206538010.1">
    <property type="nucleotide sequence ID" value="NZ_JJMU01000024.1"/>
</dbReference>
<evidence type="ECO:0000313" key="1">
    <source>
        <dbReference type="EMBL" id="KGE14487.1"/>
    </source>
</evidence>
<dbReference type="eggNOG" id="COG4338">
    <property type="taxonomic scope" value="Bacteria"/>
</dbReference>
<protein>
    <recommendedName>
        <fullName evidence="3">2'-5' RNA ligase family protein</fullName>
    </recommendedName>
</protein>
<dbReference type="Proteomes" id="UP000031802">
    <property type="component" value="Unassembled WGS sequence"/>
</dbReference>
<keyword evidence="2" id="KW-1185">Reference proteome</keyword>
<proteinExistence type="predicted"/>
<accession>A0A0B8T0Z3</accession>
<reference evidence="2" key="1">
    <citation type="submission" date="2014-04" db="EMBL/GenBank/DDBJ databases">
        <title>Whole-Genome optical mapping and complete genome sequence of Sphingobacterium deserti sp. nov., a new spaces isolated from desert in the west of China.</title>
        <authorList>
            <person name="Teng C."/>
            <person name="Zhou Z."/>
            <person name="Li X."/>
            <person name="Chen M."/>
            <person name="Lin M."/>
            <person name="Wang L."/>
            <person name="Su S."/>
            <person name="Zhang C."/>
            <person name="Zhang W."/>
        </authorList>
    </citation>
    <scope>NUCLEOTIDE SEQUENCE [LARGE SCALE GENOMIC DNA]</scope>
    <source>
        <strain evidence="2">ACCC05744</strain>
    </source>
</reference>
<dbReference type="InterPro" id="IPR009097">
    <property type="entry name" value="Cyclic_Pdiesterase"/>
</dbReference>
<dbReference type="SUPFAM" id="SSF46785">
    <property type="entry name" value="Winged helix' DNA-binding domain"/>
    <property type="match status" value="1"/>
</dbReference>
<dbReference type="InterPro" id="IPR036390">
    <property type="entry name" value="WH_DNA-bd_sf"/>
</dbReference>
<dbReference type="InterPro" id="IPR021660">
    <property type="entry name" value="DUF3253"/>
</dbReference>
<dbReference type="SUPFAM" id="SSF55144">
    <property type="entry name" value="LigT-like"/>
    <property type="match status" value="1"/>
</dbReference>
<dbReference type="PATRIC" id="fig|1229276.3.peg.1568"/>
<dbReference type="eggNOG" id="COG1514">
    <property type="taxonomic scope" value="Bacteria"/>
</dbReference>
<sequence>MQTTKNEVSYILTLRLDAESQAFFDRLRTKYFPPERNYLHAHLTLFHKLPDSPHILETLRTFQLASFQMNVSGLLHLGAGVAYQIDSQELQQLHAHLRSAFEADLIPQDKQRFKPHITVQNKVTAEASKKLLAQLSTNFSPFSIRAIGLDLWTYQGGPWAHKKGFDAAEQLSREKNISQTILTTTAARGSEKSVCPSEIARMLYPEDWREHMKDVVDVAISLHHQGKVIITQKGVAIDVNHIKGPIRIKRS</sequence>
<dbReference type="Pfam" id="PF13563">
    <property type="entry name" value="2_5_RNA_ligase2"/>
    <property type="match status" value="1"/>
</dbReference>
<dbReference type="Gene3D" id="3.90.1140.10">
    <property type="entry name" value="Cyclic phosphodiesterase"/>
    <property type="match status" value="1"/>
</dbReference>
<gene>
    <name evidence="1" type="ORF">DI53_1516</name>
</gene>
<name>A0A0B8T0Z3_9SPHI</name>
<evidence type="ECO:0000313" key="2">
    <source>
        <dbReference type="Proteomes" id="UP000031802"/>
    </source>
</evidence>
<evidence type="ECO:0008006" key="3">
    <source>
        <dbReference type="Google" id="ProtNLM"/>
    </source>
</evidence>
<reference evidence="1 2" key="2">
    <citation type="journal article" date="2015" name="PLoS ONE">
        <title>Whole-Genome Optical Mapping and Finished Genome Sequence of Sphingobacterium deserti sp. nov., a New Species Isolated from the Western Desert of China.</title>
        <authorList>
            <person name="Teng C."/>
            <person name="Zhou Z."/>
            <person name="Molnar I."/>
            <person name="Li X."/>
            <person name="Tang R."/>
            <person name="Chen M."/>
            <person name="Wang L."/>
            <person name="Su S."/>
            <person name="Zhang W."/>
            <person name="Lin M."/>
        </authorList>
    </citation>
    <scope>NUCLEOTIDE SEQUENCE [LARGE SCALE GENOMIC DNA]</scope>
    <source>
        <strain evidence="2">ACCC05744</strain>
    </source>
</reference>
<dbReference type="Pfam" id="PF11625">
    <property type="entry name" value="DUF3253"/>
    <property type="match status" value="1"/>
</dbReference>
<dbReference type="EMBL" id="JJMU01000024">
    <property type="protein sequence ID" value="KGE14487.1"/>
    <property type="molecule type" value="Genomic_DNA"/>
</dbReference>
<dbReference type="Gene3D" id="1.10.10.10">
    <property type="entry name" value="Winged helix-like DNA-binding domain superfamily/Winged helix DNA-binding domain"/>
    <property type="match status" value="1"/>
</dbReference>